<proteinExistence type="predicted"/>
<gene>
    <name evidence="3" type="ORF">AVEN_48886_1</name>
</gene>
<evidence type="ECO:0000313" key="3">
    <source>
        <dbReference type="EMBL" id="GBL78912.1"/>
    </source>
</evidence>
<protein>
    <submittedName>
        <fullName evidence="3">Uncharacterized protein</fullName>
    </submittedName>
</protein>
<evidence type="ECO:0000256" key="2">
    <source>
        <dbReference type="SAM" id="SignalP"/>
    </source>
</evidence>
<keyword evidence="4" id="KW-1185">Reference proteome</keyword>
<dbReference type="Proteomes" id="UP000499080">
    <property type="component" value="Unassembled WGS sequence"/>
</dbReference>
<name>A0A4Y2AGD5_ARAVE</name>
<feature type="transmembrane region" description="Helical" evidence="1">
    <location>
        <begin position="100"/>
        <end position="122"/>
    </location>
</feature>
<evidence type="ECO:0000313" key="4">
    <source>
        <dbReference type="Proteomes" id="UP000499080"/>
    </source>
</evidence>
<accession>A0A4Y2AGD5</accession>
<dbReference type="AlphaFoldDB" id="A0A4Y2AGD5"/>
<sequence length="127" mass="14306">MKLHFTYCIILSLAALVVMQEEVVSTKDKVNTDSSSQKKQVLLPPCQACRLLTNSFKKGMERTSRGKFEGGDALWEESRLRAYADRLKIVINTDLPTLPLLAGVSSFLTVSLAYFLRFLGFLRNCNK</sequence>
<organism evidence="3 4">
    <name type="scientific">Araneus ventricosus</name>
    <name type="common">Orbweaver spider</name>
    <name type="synonym">Epeira ventricosa</name>
    <dbReference type="NCBI Taxonomy" id="182803"/>
    <lineage>
        <taxon>Eukaryota</taxon>
        <taxon>Metazoa</taxon>
        <taxon>Ecdysozoa</taxon>
        <taxon>Arthropoda</taxon>
        <taxon>Chelicerata</taxon>
        <taxon>Arachnida</taxon>
        <taxon>Araneae</taxon>
        <taxon>Araneomorphae</taxon>
        <taxon>Entelegynae</taxon>
        <taxon>Araneoidea</taxon>
        <taxon>Araneidae</taxon>
        <taxon>Araneus</taxon>
    </lineage>
</organism>
<keyword evidence="2" id="KW-0732">Signal</keyword>
<feature type="chain" id="PRO_5021494032" evidence="2">
    <location>
        <begin position="20"/>
        <end position="127"/>
    </location>
</feature>
<keyword evidence="1" id="KW-0812">Transmembrane</keyword>
<reference evidence="3 4" key="1">
    <citation type="journal article" date="2019" name="Sci. Rep.">
        <title>Orb-weaving spider Araneus ventricosus genome elucidates the spidroin gene catalogue.</title>
        <authorList>
            <person name="Kono N."/>
            <person name="Nakamura H."/>
            <person name="Ohtoshi R."/>
            <person name="Moran D.A.P."/>
            <person name="Shinohara A."/>
            <person name="Yoshida Y."/>
            <person name="Fujiwara M."/>
            <person name="Mori M."/>
            <person name="Tomita M."/>
            <person name="Arakawa K."/>
        </authorList>
    </citation>
    <scope>NUCLEOTIDE SEQUENCE [LARGE SCALE GENOMIC DNA]</scope>
</reference>
<keyword evidence="1" id="KW-0472">Membrane</keyword>
<dbReference type="OrthoDB" id="19903at2759"/>
<evidence type="ECO:0000256" key="1">
    <source>
        <dbReference type="SAM" id="Phobius"/>
    </source>
</evidence>
<dbReference type="EMBL" id="BGPR01000017">
    <property type="protein sequence ID" value="GBL78912.1"/>
    <property type="molecule type" value="Genomic_DNA"/>
</dbReference>
<keyword evidence="1" id="KW-1133">Transmembrane helix</keyword>
<comment type="caution">
    <text evidence="3">The sequence shown here is derived from an EMBL/GenBank/DDBJ whole genome shotgun (WGS) entry which is preliminary data.</text>
</comment>
<feature type="signal peptide" evidence="2">
    <location>
        <begin position="1"/>
        <end position="19"/>
    </location>
</feature>